<reference evidence="1 2" key="1">
    <citation type="submission" date="2018-11" db="EMBL/GenBank/DDBJ databases">
        <authorList>
            <consortium name="Pathogen Informatics"/>
        </authorList>
    </citation>
    <scope>NUCLEOTIDE SEQUENCE [LARGE SCALE GENOMIC DNA]</scope>
</reference>
<protein>
    <submittedName>
        <fullName evidence="1">Uncharacterized protein</fullName>
    </submittedName>
</protein>
<dbReference type="EMBL" id="UYRU01081647">
    <property type="protein sequence ID" value="VDN32035.1"/>
    <property type="molecule type" value="Genomic_DNA"/>
</dbReference>
<gene>
    <name evidence="1" type="ORF">DILT_LOCUS15891</name>
</gene>
<proteinExistence type="predicted"/>
<evidence type="ECO:0000313" key="2">
    <source>
        <dbReference type="Proteomes" id="UP000281553"/>
    </source>
</evidence>
<evidence type="ECO:0000313" key="1">
    <source>
        <dbReference type="EMBL" id="VDN32035.1"/>
    </source>
</evidence>
<dbReference type="AlphaFoldDB" id="A0A3P7MQL2"/>
<name>A0A3P7MQL2_DIBLA</name>
<sequence>MYDFETYLVLFNNHAHKRDHIVRVDLDLRKVLRTDAHKRRLISVKVTYGDDVDSQVEVLHQLQPSPDQISSEWGGSHAKSAYLFCLRAGPIPLLPLQILQLSL</sequence>
<organism evidence="1 2">
    <name type="scientific">Dibothriocephalus latus</name>
    <name type="common">Fish tapeworm</name>
    <name type="synonym">Diphyllobothrium latum</name>
    <dbReference type="NCBI Taxonomy" id="60516"/>
    <lineage>
        <taxon>Eukaryota</taxon>
        <taxon>Metazoa</taxon>
        <taxon>Spiralia</taxon>
        <taxon>Lophotrochozoa</taxon>
        <taxon>Platyhelminthes</taxon>
        <taxon>Cestoda</taxon>
        <taxon>Eucestoda</taxon>
        <taxon>Diphyllobothriidea</taxon>
        <taxon>Diphyllobothriidae</taxon>
        <taxon>Dibothriocephalus</taxon>
    </lineage>
</organism>
<feature type="non-terminal residue" evidence="1">
    <location>
        <position position="103"/>
    </location>
</feature>
<dbReference type="Proteomes" id="UP000281553">
    <property type="component" value="Unassembled WGS sequence"/>
</dbReference>
<keyword evidence="2" id="KW-1185">Reference proteome</keyword>
<accession>A0A3P7MQL2</accession>